<dbReference type="GO" id="GO:0043138">
    <property type="term" value="F:3'-5' DNA helicase activity"/>
    <property type="evidence" value="ECO:0007669"/>
    <property type="project" value="TreeGrafter"/>
</dbReference>
<dbReference type="STRING" id="525245.HMPREF0044_1038"/>
<dbReference type="Pfam" id="PF01443">
    <property type="entry name" value="Viral_helicase1"/>
    <property type="match status" value="1"/>
</dbReference>
<evidence type="ECO:0000259" key="1">
    <source>
        <dbReference type="Pfam" id="PF01443"/>
    </source>
</evidence>
<reference evidence="2 3" key="1">
    <citation type="submission" date="2009-01" db="EMBL/GenBank/DDBJ databases">
        <authorList>
            <person name="Qin X."/>
            <person name="Bachman B."/>
            <person name="Battles P."/>
            <person name="Bell A."/>
            <person name="Bess C."/>
            <person name="Bickham C."/>
            <person name="Chaboub L."/>
            <person name="Chen D."/>
            <person name="Coyle M."/>
            <person name="Deiros D.R."/>
            <person name="Dinh H."/>
            <person name="Forbes L."/>
            <person name="Fowler G."/>
            <person name="Francisco L."/>
            <person name="Fu Q."/>
            <person name="Gubbala S."/>
            <person name="Hale W."/>
            <person name="Han Y."/>
            <person name="Hemphill L."/>
            <person name="Highlander S.K."/>
            <person name="Hirani K."/>
            <person name="Hogues M."/>
            <person name="Jackson L."/>
            <person name="Jakkamsetti A."/>
            <person name="Javaid M."/>
            <person name="Jiang H."/>
            <person name="Korchina V."/>
            <person name="Kovar C."/>
            <person name="Lara F."/>
            <person name="Lee S."/>
            <person name="Mata R."/>
            <person name="Mathew T."/>
            <person name="Moen C."/>
            <person name="Morales K."/>
            <person name="Munidasa M."/>
            <person name="Nazareth L."/>
            <person name="Ngo R."/>
            <person name="Nguyen L."/>
            <person name="Okwuonu G."/>
            <person name="Ongeri F."/>
            <person name="Patil S."/>
            <person name="Petrosino J."/>
            <person name="Pham C."/>
            <person name="Pham P."/>
            <person name="Pu L.-L."/>
            <person name="Puazo M."/>
            <person name="Raj R."/>
            <person name="Reid J."/>
            <person name="Rouhana J."/>
            <person name="Saada N."/>
            <person name="Shang Y."/>
            <person name="Simmons D."/>
            <person name="Thornton R."/>
            <person name="Warren J."/>
            <person name="Weissenberger G."/>
            <person name="Zhang J."/>
            <person name="Zhang L."/>
            <person name="Zhou C."/>
            <person name="Zhu D."/>
            <person name="Muzny D."/>
            <person name="Worley K."/>
            <person name="Gibbs R."/>
        </authorList>
    </citation>
    <scope>NUCLEOTIDE SEQUENCE [LARGE SCALE GENOMIC DNA]</scope>
    <source>
        <strain evidence="2 3">DSM 15436</strain>
    </source>
</reference>
<dbReference type="PANTHER" id="PTHR11070:SF45">
    <property type="entry name" value="DNA 3'-5' HELICASE"/>
    <property type="match status" value="1"/>
</dbReference>
<accession>C0W0G0</accession>
<dbReference type="InterPro" id="IPR000212">
    <property type="entry name" value="DNA_helicase_UvrD/REP"/>
</dbReference>
<keyword evidence="3" id="KW-1185">Reference proteome</keyword>
<dbReference type="InterPro" id="IPR027417">
    <property type="entry name" value="P-loop_NTPase"/>
</dbReference>
<organism evidence="2 3">
    <name type="scientific">Gleimia coleocanis DSM 15436</name>
    <dbReference type="NCBI Taxonomy" id="525245"/>
    <lineage>
        <taxon>Bacteria</taxon>
        <taxon>Bacillati</taxon>
        <taxon>Actinomycetota</taxon>
        <taxon>Actinomycetes</taxon>
        <taxon>Actinomycetales</taxon>
        <taxon>Actinomycetaceae</taxon>
        <taxon>Gleimia</taxon>
    </lineage>
</organism>
<sequence>MNESRQPVNNSREAEIAREQVFVDSAYSVLEKLRVLYRENQRSAEASAWRNTPQALTERDAFAAHWGDEASRLENVGDRLVFGRLDTVDAKTIYIGRIGLRTEAGDQMLVDWRAPASRSFYQATGANPQGVVRRRHIQTRLQKVVGIEDEVLDTQEASSGKLVFQGEGALMEALTKARDGHMSDIVATIQAEQDEIIRRDGDGLLVIQGGPGTGKTAVALHRAAFLLYAERARLENSGVLIIGPSPVFLNYIDKVLPSLGETGVVSATMATLLPGVKAHGRDSEAVREIKGRLDWLQICENAVRSFERVPDDTDLNIASYRVKLFSEDVRVARNNARRSGLPHNEAWEGFALELMGKLAVQMHQQSQSMGEDLEWYHDYIRGSLPAQRAINLAWLPMSGIQVLEKLFVNPQFLAECAPMLTDAERKLLWRPRGSALTESDVPILDELEELLGTLPARTSSARDRAHAREQELARAGEAIASMELGGGIVSASMLASRANAQVEVESLAQRASNDRQWTYGHIIVDEAQELNPLAWHSLLRRCPARSFTVTGDLDQRSTTARPRSWKELLGPAARALVGEEVLRISYRTPATVLNRANALMDELGYPAAFPVVAARDLENCYALTFLPENASATEALETVKTVLTSEAKYLDDFAGAGNGRIAVITSSEKTSYWQQQLGLNSSLEERVCVISVIQSKGLEFDSVIVVEPTELIAQNPGDIYVAMTRPTQRLHLISGTELPAALN</sequence>
<gene>
    <name evidence="2" type="ORF">HMPREF0044_1038</name>
</gene>
<dbReference type="GO" id="GO:0005829">
    <property type="term" value="C:cytosol"/>
    <property type="evidence" value="ECO:0007669"/>
    <property type="project" value="TreeGrafter"/>
</dbReference>
<evidence type="ECO:0000313" key="2">
    <source>
        <dbReference type="EMBL" id="EEH64019.1"/>
    </source>
</evidence>
<proteinExistence type="predicted"/>
<name>C0W0G0_9ACTO</name>
<dbReference type="PANTHER" id="PTHR11070">
    <property type="entry name" value="UVRD / RECB / PCRA DNA HELICASE FAMILY MEMBER"/>
    <property type="match status" value="1"/>
</dbReference>
<evidence type="ECO:0000313" key="3">
    <source>
        <dbReference type="Proteomes" id="UP000010301"/>
    </source>
</evidence>
<feature type="domain" description="(+)RNA virus helicase C-terminal" evidence="1">
    <location>
        <begin position="645"/>
        <end position="733"/>
    </location>
</feature>
<dbReference type="GO" id="GO:0003677">
    <property type="term" value="F:DNA binding"/>
    <property type="evidence" value="ECO:0007669"/>
    <property type="project" value="InterPro"/>
</dbReference>
<dbReference type="GO" id="GO:0000725">
    <property type="term" value="P:recombinational repair"/>
    <property type="evidence" value="ECO:0007669"/>
    <property type="project" value="TreeGrafter"/>
</dbReference>
<dbReference type="HOGENOM" id="CLU_010312_3_1_11"/>
<dbReference type="GO" id="GO:0005524">
    <property type="term" value="F:ATP binding"/>
    <property type="evidence" value="ECO:0007669"/>
    <property type="project" value="InterPro"/>
</dbReference>
<dbReference type="Gene3D" id="3.40.50.300">
    <property type="entry name" value="P-loop containing nucleotide triphosphate hydrolases"/>
    <property type="match status" value="3"/>
</dbReference>
<dbReference type="SUPFAM" id="SSF52540">
    <property type="entry name" value="P-loop containing nucleoside triphosphate hydrolases"/>
    <property type="match status" value="1"/>
</dbReference>
<dbReference type="OrthoDB" id="9787585at2"/>
<dbReference type="EMBL" id="ACFG01000030">
    <property type="protein sequence ID" value="EEH64019.1"/>
    <property type="molecule type" value="Genomic_DNA"/>
</dbReference>
<dbReference type="InterPro" id="IPR027351">
    <property type="entry name" value="(+)RNA_virus_helicase_core_dom"/>
</dbReference>
<dbReference type="RefSeq" id="WP_006546810.1">
    <property type="nucleotide sequence ID" value="NZ_DS999543.1"/>
</dbReference>
<dbReference type="AlphaFoldDB" id="C0W0G0"/>
<dbReference type="eggNOG" id="COG3973">
    <property type="taxonomic scope" value="Bacteria"/>
</dbReference>
<comment type="caution">
    <text evidence="2">The sequence shown here is derived from an EMBL/GenBank/DDBJ whole genome shotgun (WGS) entry which is preliminary data.</text>
</comment>
<dbReference type="Proteomes" id="UP000010301">
    <property type="component" value="Unassembled WGS sequence"/>
</dbReference>
<protein>
    <recommendedName>
        <fullName evidence="1">(+)RNA virus helicase C-terminal domain-containing protein</fullName>
    </recommendedName>
</protein>